<dbReference type="Gene3D" id="3.30.1370.130">
    <property type="match status" value="1"/>
</dbReference>
<dbReference type="InterPro" id="IPR001775">
    <property type="entry name" value="GspD/PilQ"/>
</dbReference>
<dbReference type="PANTHER" id="PTHR30604">
    <property type="entry name" value="PROTEIN TRANSPORT PROTEIN HOFQ"/>
    <property type="match status" value="1"/>
</dbReference>
<dbReference type="EMBL" id="QYYA01000002">
    <property type="protein sequence ID" value="RJG17971.1"/>
    <property type="molecule type" value="Genomic_DNA"/>
</dbReference>
<evidence type="ECO:0000256" key="7">
    <source>
        <dbReference type="RuleBase" id="RU004004"/>
    </source>
</evidence>
<evidence type="ECO:0000259" key="8">
    <source>
        <dbReference type="SMART" id="SM00965"/>
    </source>
</evidence>
<comment type="similarity">
    <text evidence="6">Belongs to the bacterial secretin family.</text>
</comment>
<feature type="domain" description="Secretin/TonB short N-terminal" evidence="8">
    <location>
        <begin position="300"/>
        <end position="348"/>
    </location>
</feature>
<proteinExistence type="inferred from homology"/>
<name>A0A418XY65_9GAMM</name>
<dbReference type="InterPro" id="IPR038591">
    <property type="entry name" value="NolW-like_sf"/>
</dbReference>
<dbReference type="OrthoDB" id="9779724at2"/>
<evidence type="ECO:0000256" key="3">
    <source>
        <dbReference type="ARBA" id="ARBA00022729"/>
    </source>
</evidence>
<dbReference type="PANTHER" id="PTHR30604:SF1">
    <property type="entry name" value="DNA UTILIZATION PROTEIN HOFQ"/>
    <property type="match status" value="1"/>
</dbReference>
<dbReference type="InterPro" id="IPR011662">
    <property type="entry name" value="Secretin/TonB_short_N"/>
</dbReference>
<dbReference type="InterPro" id="IPR004846">
    <property type="entry name" value="T2SS/T3SS_dom"/>
</dbReference>
<reference evidence="9 10" key="1">
    <citation type="submission" date="2018-09" db="EMBL/GenBank/DDBJ databases">
        <title>Alcanivorax profundi sp. nov., isolated from 1000 m-depth seawater of the Mariana Trench.</title>
        <authorList>
            <person name="Liu J."/>
        </authorList>
    </citation>
    <scope>NUCLEOTIDE SEQUENCE [LARGE SCALE GENOMIC DNA]</scope>
    <source>
        <strain evidence="9 10">MTEO17</strain>
    </source>
</reference>
<dbReference type="Pfam" id="PF00263">
    <property type="entry name" value="Secretin"/>
    <property type="match status" value="1"/>
</dbReference>
<gene>
    <name evidence="9" type="ORF">D4A39_05620</name>
</gene>
<protein>
    <submittedName>
        <fullName evidence="9">Type IV pilus secretin PilQ</fullName>
    </submittedName>
</protein>
<dbReference type="FunFam" id="3.30.1370.130:FF:000001">
    <property type="entry name" value="Type IV pilus secretin PilQ"/>
    <property type="match status" value="1"/>
</dbReference>
<keyword evidence="5" id="KW-0998">Cell outer membrane</keyword>
<dbReference type="InterPro" id="IPR005644">
    <property type="entry name" value="NolW-like"/>
</dbReference>
<evidence type="ECO:0000256" key="2">
    <source>
        <dbReference type="ARBA" id="ARBA00022448"/>
    </source>
</evidence>
<sequence length="731" mass="78240">MKRVTVKTKKYASRRLAGLLLGGVLGAMGSLSFAATLQSIEANALSGDEMEVRLRFDSAAPEVKGYSIEQPARIALDLLGADSEITGKRQNLGSGNARSVTIVEAKDRTRLIFNLESLTGYTTSTEGNDLVVLLGVEGSPSSSAAQSAAGASSEAKVNNVDFRRGSEGEGRVIVQLSKPSIPVDVREEGGKIVARFVGAGVENDLLRKLDVTDFATPVSMVETKASDGSTLIEILPTGTWEYLAYQADSEFSINVKPVSKVDADRKRKDAFEYTGEKLSLNFQDIEVRSVLQLIADFTGLNLVASDTVNGRITLRLQNVPWDQALELILKTKGLDKRQVGNVLLVAPADEIAAREQLELESQKKVEALAPLRTEYISINYANASELKALISSAGGKAASLLSERGSVVVDQRTNTLIIQDTAAKLEDIRGLIQELDVPIQQVLIEARVVVATNDISDEFGVRWGGLGFDGESLIEDQRSFGVAGRLQPLRDLHATNVDGALYGAGDFSGITPGTDPGDVDFGPDSYSFTEPENGDDLIVDLGVDSANASRFAVGFTSLTSGLIELELSALEAEGHGELVATPKVLTADQQPAVIASGQQVPFEVATSSGATSIDFVEAELRLEVTPHITPDGNIIMNLKVNNDSLNAVAADGSFTINTSRVETSVLVDDGETVVLGGIFQQEKINSVTKTPFLGDLPWIGNLFKKTVNRDNKQELLIFITPRLMKDALASR</sequence>
<dbReference type="Proteomes" id="UP000283734">
    <property type="component" value="Unassembled WGS sequence"/>
</dbReference>
<comment type="subcellular location">
    <subcellularLocation>
        <location evidence="7">Cell outer membrane</location>
    </subcellularLocation>
    <subcellularLocation>
        <location evidence="1">Membrane</location>
    </subcellularLocation>
</comment>
<evidence type="ECO:0000256" key="6">
    <source>
        <dbReference type="RuleBase" id="RU004003"/>
    </source>
</evidence>
<evidence type="ECO:0000313" key="10">
    <source>
        <dbReference type="Proteomes" id="UP000283734"/>
    </source>
</evidence>
<dbReference type="PRINTS" id="PR00811">
    <property type="entry name" value="BCTERIALGSPD"/>
</dbReference>
<dbReference type="Pfam" id="PF11741">
    <property type="entry name" value="AMIN"/>
    <property type="match status" value="1"/>
</dbReference>
<dbReference type="GO" id="GO:0009306">
    <property type="term" value="P:protein secretion"/>
    <property type="evidence" value="ECO:0007669"/>
    <property type="project" value="InterPro"/>
</dbReference>
<comment type="caution">
    <text evidence="9">The sequence shown here is derived from an EMBL/GenBank/DDBJ whole genome shotgun (WGS) entry which is preliminary data.</text>
</comment>
<evidence type="ECO:0000256" key="1">
    <source>
        <dbReference type="ARBA" id="ARBA00004370"/>
    </source>
</evidence>
<dbReference type="AlphaFoldDB" id="A0A418XY65"/>
<keyword evidence="4" id="KW-0472">Membrane</keyword>
<dbReference type="Pfam" id="PF07660">
    <property type="entry name" value="STN"/>
    <property type="match status" value="1"/>
</dbReference>
<keyword evidence="2 7" id="KW-0813">Transport</keyword>
<evidence type="ECO:0000313" key="9">
    <source>
        <dbReference type="EMBL" id="RJG17971.1"/>
    </source>
</evidence>
<evidence type="ECO:0000256" key="4">
    <source>
        <dbReference type="ARBA" id="ARBA00023136"/>
    </source>
</evidence>
<evidence type="ECO:0000256" key="5">
    <source>
        <dbReference type="ARBA" id="ARBA00023237"/>
    </source>
</evidence>
<dbReference type="Gene3D" id="3.30.1370.120">
    <property type="match status" value="1"/>
</dbReference>
<dbReference type="InterPro" id="IPR021731">
    <property type="entry name" value="AMIN_dom"/>
</dbReference>
<dbReference type="SMART" id="SM00965">
    <property type="entry name" value="STN"/>
    <property type="match status" value="1"/>
</dbReference>
<keyword evidence="10" id="KW-1185">Reference proteome</keyword>
<keyword evidence="3" id="KW-0732">Signal</keyword>
<organism evidence="9 10">
    <name type="scientific">Alcanivorax profundi</name>
    <dbReference type="NCBI Taxonomy" id="2338368"/>
    <lineage>
        <taxon>Bacteria</taxon>
        <taxon>Pseudomonadati</taxon>
        <taxon>Pseudomonadota</taxon>
        <taxon>Gammaproteobacteria</taxon>
        <taxon>Oceanospirillales</taxon>
        <taxon>Alcanivoracaceae</taxon>
        <taxon>Alcanivorax</taxon>
    </lineage>
</organism>
<dbReference type="RefSeq" id="WP_022985288.1">
    <property type="nucleotide sequence ID" value="NZ_CAXGPP010000008.1"/>
</dbReference>
<dbReference type="Gene3D" id="2.60.40.3470">
    <property type="match status" value="1"/>
</dbReference>
<dbReference type="GO" id="GO:0009279">
    <property type="term" value="C:cell outer membrane"/>
    <property type="evidence" value="ECO:0007669"/>
    <property type="project" value="UniProtKB-SubCell"/>
</dbReference>
<accession>A0A418XY65</accession>
<dbReference type="InterPro" id="IPR051808">
    <property type="entry name" value="Type_IV_pilus_biogenesis"/>
</dbReference>
<dbReference type="Pfam" id="PF03958">
    <property type="entry name" value="Secretin_N"/>
    <property type="match status" value="1"/>
</dbReference>